<dbReference type="Pfam" id="PF17188">
    <property type="entry name" value="MucB_RseB_C"/>
    <property type="match status" value="1"/>
</dbReference>
<protein>
    <submittedName>
        <fullName evidence="8">MucB/RseB C-terminal domain-containing protein</fullName>
    </submittedName>
</protein>
<dbReference type="PANTHER" id="PTHR38782:SF1">
    <property type="entry name" value="SIGMA-E FACTOR REGULATORY PROTEIN RSEB"/>
    <property type="match status" value="1"/>
</dbReference>
<keyword evidence="4" id="KW-0574">Periplasm</keyword>
<evidence type="ECO:0000256" key="2">
    <source>
        <dbReference type="ARBA" id="ARBA00008150"/>
    </source>
</evidence>
<dbReference type="InterPro" id="IPR038484">
    <property type="entry name" value="MucB/RseB_C_sf"/>
</dbReference>
<gene>
    <name evidence="8" type="ORF">ACFOOG_12960</name>
</gene>
<dbReference type="Pfam" id="PF03888">
    <property type="entry name" value="MucB_RseB"/>
    <property type="match status" value="1"/>
</dbReference>
<evidence type="ECO:0000313" key="8">
    <source>
        <dbReference type="EMBL" id="MFC3853746.1"/>
    </source>
</evidence>
<dbReference type="RefSeq" id="WP_380697188.1">
    <property type="nucleotide sequence ID" value="NZ_JBHRYR010000003.1"/>
</dbReference>
<comment type="caution">
    <text evidence="8">The sequence shown here is derived from an EMBL/GenBank/DDBJ whole genome shotgun (WGS) entry which is preliminary data.</text>
</comment>
<sequence>MMRRVLGFLLLVGLSAASVGQTRITDVMAWADGWLNSTRSQNYTGVLSISGDSGMYTYRLWHKYTDGQEEERLRRLDGPLLEVVRVGDSVTCLHGPGADVPADHALPASPFAQLLHLEWMRVAEHYAVWSVRTERVAGRPAQLFELRPQHDAEVYRHRLWLDEETEVLLKYQIIGLDDAVLSEARFTDIEFGIVELPPQFGSTFPNSFWHQYRPQSIQSTVDAAQIWQAGYMPEGFTLRVEEARGEGWYQMWSDGVVKLSVMVDPIMNNMPMNTSERRGANALVAQVHGPWQVVLIGAIPERTAQRIATEIEWR</sequence>
<feature type="signal peptide" evidence="5">
    <location>
        <begin position="1"/>
        <end position="20"/>
    </location>
</feature>
<dbReference type="InterPro" id="IPR033436">
    <property type="entry name" value="MucB/RseB_C"/>
</dbReference>
<dbReference type="Gene3D" id="2.50.20.10">
    <property type="entry name" value="Lipoprotein localisation LolA/LolB/LppX"/>
    <property type="match status" value="1"/>
</dbReference>
<dbReference type="Gene3D" id="3.30.200.100">
    <property type="entry name" value="MucB/RseB, C-terminal domain"/>
    <property type="match status" value="1"/>
</dbReference>
<evidence type="ECO:0000259" key="7">
    <source>
        <dbReference type="Pfam" id="PF17188"/>
    </source>
</evidence>
<evidence type="ECO:0000259" key="6">
    <source>
        <dbReference type="Pfam" id="PF03888"/>
    </source>
</evidence>
<dbReference type="Proteomes" id="UP001595617">
    <property type="component" value="Unassembled WGS sequence"/>
</dbReference>
<dbReference type="InterPro" id="IPR005588">
    <property type="entry name" value="MucB_RseB"/>
</dbReference>
<accession>A0ABV8A018</accession>
<evidence type="ECO:0000256" key="4">
    <source>
        <dbReference type="ARBA" id="ARBA00022764"/>
    </source>
</evidence>
<dbReference type="PIRSF" id="PIRSF005427">
    <property type="entry name" value="RseB"/>
    <property type="match status" value="1"/>
</dbReference>
<evidence type="ECO:0000256" key="1">
    <source>
        <dbReference type="ARBA" id="ARBA00004418"/>
    </source>
</evidence>
<dbReference type="EMBL" id="JBHRYR010000003">
    <property type="protein sequence ID" value="MFC3853746.1"/>
    <property type="molecule type" value="Genomic_DNA"/>
</dbReference>
<evidence type="ECO:0000256" key="5">
    <source>
        <dbReference type="SAM" id="SignalP"/>
    </source>
</evidence>
<feature type="domain" description="MucB/RseB C-terminal" evidence="7">
    <location>
        <begin position="224"/>
        <end position="312"/>
    </location>
</feature>
<reference evidence="9" key="1">
    <citation type="journal article" date="2019" name="Int. J. Syst. Evol. Microbiol.">
        <title>The Global Catalogue of Microorganisms (GCM) 10K type strain sequencing project: providing services to taxonomists for standard genome sequencing and annotation.</title>
        <authorList>
            <consortium name="The Broad Institute Genomics Platform"/>
            <consortium name="The Broad Institute Genome Sequencing Center for Infectious Disease"/>
            <person name="Wu L."/>
            <person name="Ma J."/>
        </authorList>
    </citation>
    <scope>NUCLEOTIDE SEQUENCE [LARGE SCALE GENOMIC DNA]</scope>
    <source>
        <strain evidence="9">IBRC 10765</strain>
    </source>
</reference>
<dbReference type="InterPro" id="IPR033434">
    <property type="entry name" value="MucB/RseB_N"/>
</dbReference>
<dbReference type="CDD" id="cd16327">
    <property type="entry name" value="RseB"/>
    <property type="match status" value="1"/>
</dbReference>
<dbReference type="PANTHER" id="PTHR38782">
    <property type="match status" value="1"/>
</dbReference>
<evidence type="ECO:0000313" key="9">
    <source>
        <dbReference type="Proteomes" id="UP001595617"/>
    </source>
</evidence>
<proteinExistence type="inferred from homology"/>
<feature type="domain" description="MucB/RseB N-terminal" evidence="6">
    <location>
        <begin position="36"/>
        <end position="192"/>
    </location>
</feature>
<comment type="subcellular location">
    <subcellularLocation>
        <location evidence="1">Periplasm</location>
    </subcellularLocation>
</comment>
<keyword evidence="9" id="KW-1185">Reference proteome</keyword>
<name>A0ABV8A018_9GAMM</name>
<comment type="similarity">
    <text evidence="2">Belongs to the RseB family.</text>
</comment>
<keyword evidence="3 5" id="KW-0732">Signal</keyword>
<feature type="chain" id="PRO_5046359299" evidence="5">
    <location>
        <begin position="21"/>
        <end position="314"/>
    </location>
</feature>
<evidence type="ECO:0000256" key="3">
    <source>
        <dbReference type="ARBA" id="ARBA00022729"/>
    </source>
</evidence>
<organism evidence="8 9">
    <name type="scientific">Saccharospirillum mangrovi</name>
    <dbReference type="NCBI Taxonomy" id="2161747"/>
    <lineage>
        <taxon>Bacteria</taxon>
        <taxon>Pseudomonadati</taxon>
        <taxon>Pseudomonadota</taxon>
        <taxon>Gammaproteobacteria</taxon>
        <taxon>Oceanospirillales</taxon>
        <taxon>Saccharospirillaceae</taxon>
        <taxon>Saccharospirillum</taxon>
    </lineage>
</organism>